<comment type="caution">
    <text evidence="16">The sequence shown here is derived from an EMBL/GenBank/DDBJ whole genome shotgun (WGS) entry which is preliminary data.</text>
</comment>
<keyword evidence="3" id="KW-1003">Cell membrane</keyword>
<feature type="transmembrane region" description="Helical" evidence="13">
    <location>
        <begin position="245"/>
        <end position="264"/>
    </location>
</feature>
<dbReference type="InterPro" id="IPR010596">
    <property type="entry name" value="Methuselah_N_dom"/>
</dbReference>
<evidence type="ECO:0000256" key="4">
    <source>
        <dbReference type="ARBA" id="ARBA00022692"/>
    </source>
</evidence>
<dbReference type="Gene3D" id="1.20.1070.10">
    <property type="entry name" value="Rhodopsin 7-helix transmembrane proteins"/>
    <property type="match status" value="1"/>
</dbReference>
<accession>A0A9P9YJ11</accession>
<evidence type="ECO:0000256" key="8">
    <source>
        <dbReference type="ARBA" id="ARBA00023136"/>
    </source>
</evidence>
<dbReference type="InterPro" id="IPR051384">
    <property type="entry name" value="Mth_GPCR"/>
</dbReference>
<evidence type="ECO:0000256" key="12">
    <source>
        <dbReference type="ARBA" id="ARBA00023224"/>
    </source>
</evidence>
<evidence type="ECO:0000256" key="10">
    <source>
        <dbReference type="ARBA" id="ARBA00023170"/>
    </source>
</evidence>
<feature type="transmembrane region" description="Helical" evidence="13">
    <location>
        <begin position="276"/>
        <end position="294"/>
    </location>
</feature>
<dbReference type="Pfam" id="PF00002">
    <property type="entry name" value="7tm_2"/>
    <property type="match status" value="1"/>
</dbReference>
<dbReference type="Gene3D" id="2.170.180.11">
    <property type="entry name" value="Methuselah ectodomain, domain 2"/>
    <property type="match status" value="1"/>
</dbReference>
<evidence type="ECO:0000256" key="2">
    <source>
        <dbReference type="ARBA" id="ARBA00008979"/>
    </source>
</evidence>
<comment type="similarity">
    <text evidence="2">Belongs to the G-protein coupled receptor 2 family. Mth subfamily.</text>
</comment>
<dbReference type="PANTHER" id="PTHR47154">
    <property type="entry name" value="G-PROTEIN COUPLED RECEPTOR MTH-RELATED"/>
    <property type="match status" value="1"/>
</dbReference>
<dbReference type="InterPro" id="IPR044860">
    <property type="entry name" value="Methusela_ecto_dom_1"/>
</dbReference>
<dbReference type="GO" id="GO:0008528">
    <property type="term" value="F:G protein-coupled peptide receptor activity"/>
    <property type="evidence" value="ECO:0007669"/>
    <property type="project" value="TreeGrafter"/>
</dbReference>
<keyword evidence="7" id="KW-0297">G-protein coupled receptor</keyword>
<comment type="subcellular location">
    <subcellularLocation>
        <location evidence="1">Cell membrane</location>
        <topology evidence="1">Multi-pass membrane protein</topology>
    </subcellularLocation>
</comment>
<dbReference type="SUPFAM" id="SSF81321">
    <property type="entry name" value="Family A G protein-coupled receptor-like"/>
    <property type="match status" value="1"/>
</dbReference>
<name>A0A9P9YJ11_9MUSC</name>
<dbReference type="PROSITE" id="PS50261">
    <property type="entry name" value="G_PROTEIN_RECEP_F2_4"/>
    <property type="match status" value="1"/>
</dbReference>
<feature type="signal peptide" evidence="14">
    <location>
        <begin position="1"/>
        <end position="26"/>
    </location>
</feature>
<keyword evidence="12" id="KW-0807">Transducer</keyword>
<sequence length="351" mass="40523">ILCGKMRILLGLFGTILCLFIQKTNGEIPGCDFFDTVDVSAGQWLSNGSYLFEDLVIPAHLTGEYDFKLQSNNSKEQTCVRFCCDLYDIMSDGNCFNIASEEELDALDPFLNITLKDGSVVKRHFKNEMFVQRDLPRPCYSMFYLDSREKDDKYTLFEDGTFLRHHDKVSLNKQKYCLQHFVFDETTDTEFIQIAPYNCDPQTQAQEISKTWQTVVMVISLICMLLTISVYLFFKKLRNLHGQCFICYMVSLFMAYLFLLLNLWDLTNDFCITAGFIGYFFVIAAFMWLSVISLHLWMTFKGSVVISGFLGDNQFLAYSTCAWGLSFFLTGITYLVDKIAGHENWTPRMGR</sequence>
<dbReference type="InterPro" id="IPR000832">
    <property type="entry name" value="GPCR_2_secretin-like"/>
</dbReference>
<keyword evidence="5 14" id="KW-0732">Signal</keyword>
<dbReference type="GO" id="GO:0005886">
    <property type="term" value="C:plasma membrane"/>
    <property type="evidence" value="ECO:0007669"/>
    <property type="project" value="UniProtKB-SubCell"/>
</dbReference>
<feature type="chain" id="PRO_5040479048" description="G-protein coupled receptors family 2 profile 2 domain-containing protein" evidence="14">
    <location>
        <begin position="27"/>
        <end position="351"/>
    </location>
</feature>
<keyword evidence="9" id="KW-1015">Disulfide bond</keyword>
<evidence type="ECO:0000259" key="15">
    <source>
        <dbReference type="PROSITE" id="PS50261"/>
    </source>
</evidence>
<feature type="transmembrane region" description="Helical" evidence="13">
    <location>
        <begin position="212"/>
        <end position="233"/>
    </location>
</feature>
<evidence type="ECO:0000256" key="9">
    <source>
        <dbReference type="ARBA" id="ARBA00023157"/>
    </source>
</evidence>
<evidence type="ECO:0000256" key="11">
    <source>
        <dbReference type="ARBA" id="ARBA00023180"/>
    </source>
</evidence>
<keyword evidence="11" id="KW-0325">Glycoprotein</keyword>
<reference evidence="16" key="1">
    <citation type="journal article" date="2023" name="Genome Biol. Evol.">
        <title>Long-read-based Genome Assembly of Drosophila gunungcola Reveals Fewer Chemosensory Genes in Flower-breeding Species.</title>
        <authorList>
            <person name="Negi A."/>
            <person name="Liao B.Y."/>
            <person name="Yeh S.D."/>
        </authorList>
    </citation>
    <scope>NUCLEOTIDE SEQUENCE</scope>
    <source>
        <strain evidence="16">Sukarami</strain>
    </source>
</reference>
<dbReference type="InterPro" id="IPR023311">
    <property type="entry name" value="Methusela_ecto_dom_2"/>
</dbReference>
<dbReference type="Proteomes" id="UP001059596">
    <property type="component" value="Unassembled WGS sequence"/>
</dbReference>
<keyword evidence="8 13" id="KW-0472">Membrane</keyword>
<dbReference type="InterPro" id="IPR017981">
    <property type="entry name" value="GPCR_2-like_7TM"/>
</dbReference>
<evidence type="ECO:0000256" key="1">
    <source>
        <dbReference type="ARBA" id="ARBA00004651"/>
    </source>
</evidence>
<evidence type="ECO:0000313" key="17">
    <source>
        <dbReference type="Proteomes" id="UP001059596"/>
    </source>
</evidence>
<evidence type="ECO:0000256" key="6">
    <source>
        <dbReference type="ARBA" id="ARBA00022989"/>
    </source>
</evidence>
<evidence type="ECO:0000256" key="14">
    <source>
        <dbReference type="SAM" id="SignalP"/>
    </source>
</evidence>
<evidence type="ECO:0000256" key="13">
    <source>
        <dbReference type="SAM" id="Phobius"/>
    </source>
</evidence>
<dbReference type="Pfam" id="PF06652">
    <property type="entry name" value="Methuselah_N"/>
    <property type="match status" value="1"/>
</dbReference>
<keyword evidence="4 13" id="KW-0812">Transmembrane</keyword>
<keyword evidence="17" id="KW-1185">Reference proteome</keyword>
<dbReference type="Gene3D" id="2.30.160.11">
    <property type="match status" value="1"/>
</dbReference>
<organism evidence="16 17">
    <name type="scientific">Drosophila gunungcola</name>
    <name type="common">fruit fly</name>
    <dbReference type="NCBI Taxonomy" id="103775"/>
    <lineage>
        <taxon>Eukaryota</taxon>
        <taxon>Metazoa</taxon>
        <taxon>Ecdysozoa</taxon>
        <taxon>Arthropoda</taxon>
        <taxon>Hexapoda</taxon>
        <taxon>Insecta</taxon>
        <taxon>Pterygota</taxon>
        <taxon>Neoptera</taxon>
        <taxon>Endopterygota</taxon>
        <taxon>Diptera</taxon>
        <taxon>Brachycera</taxon>
        <taxon>Muscomorpha</taxon>
        <taxon>Ephydroidea</taxon>
        <taxon>Drosophilidae</taxon>
        <taxon>Drosophila</taxon>
        <taxon>Sophophora</taxon>
    </lineage>
</organism>
<proteinExistence type="inferred from homology"/>
<dbReference type="EMBL" id="JAMKOV010000010">
    <property type="protein sequence ID" value="KAI8037863.1"/>
    <property type="molecule type" value="Genomic_DNA"/>
</dbReference>
<dbReference type="SUPFAM" id="SSF63877">
    <property type="entry name" value="Methuselah ectodomain"/>
    <property type="match status" value="1"/>
</dbReference>
<keyword evidence="6 13" id="KW-1133">Transmembrane helix</keyword>
<keyword evidence="10" id="KW-0675">Receptor</keyword>
<feature type="non-terminal residue" evidence="16">
    <location>
        <position position="351"/>
    </location>
</feature>
<dbReference type="CDD" id="cd00251">
    <property type="entry name" value="Mth_Ecto"/>
    <property type="match status" value="1"/>
</dbReference>
<protein>
    <recommendedName>
        <fullName evidence="15">G-protein coupled receptors family 2 profile 2 domain-containing protein</fullName>
    </recommendedName>
</protein>
<evidence type="ECO:0000313" key="16">
    <source>
        <dbReference type="EMBL" id="KAI8037863.1"/>
    </source>
</evidence>
<feature type="domain" description="G-protein coupled receptors family 2 profile 2" evidence="15">
    <location>
        <begin position="209"/>
        <end position="351"/>
    </location>
</feature>
<evidence type="ECO:0000256" key="5">
    <source>
        <dbReference type="ARBA" id="ARBA00022729"/>
    </source>
</evidence>
<dbReference type="GO" id="GO:0007166">
    <property type="term" value="P:cell surface receptor signaling pathway"/>
    <property type="evidence" value="ECO:0007669"/>
    <property type="project" value="InterPro"/>
</dbReference>
<dbReference type="InterPro" id="IPR036272">
    <property type="entry name" value="Methuselah_N_sf"/>
</dbReference>
<evidence type="ECO:0000256" key="3">
    <source>
        <dbReference type="ARBA" id="ARBA00022475"/>
    </source>
</evidence>
<evidence type="ECO:0000256" key="7">
    <source>
        <dbReference type="ARBA" id="ARBA00023040"/>
    </source>
</evidence>
<gene>
    <name evidence="16" type="ORF">M5D96_009364</name>
</gene>
<dbReference type="PANTHER" id="PTHR47154:SF2">
    <property type="entry name" value="G-PROTEIN COUPLED RECEPTOR MTH-RELATED"/>
    <property type="match status" value="1"/>
</dbReference>
<dbReference type="AlphaFoldDB" id="A0A9P9YJ11"/>
<feature type="transmembrane region" description="Helical" evidence="13">
    <location>
        <begin position="315"/>
        <end position="336"/>
    </location>
</feature>